<dbReference type="RefSeq" id="WP_054843778.1">
    <property type="nucleotide sequence ID" value="NZ_AP026830.1"/>
</dbReference>
<dbReference type="EMBL" id="AP026830">
    <property type="protein sequence ID" value="BDR93214.1"/>
    <property type="molecule type" value="Genomic_DNA"/>
</dbReference>
<dbReference type="EMBL" id="BMNM01000005">
    <property type="protein sequence ID" value="GGI78447.1"/>
    <property type="molecule type" value="Genomic_DNA"/>
</dbReference>
<evidence type="ECO:0000313" key="2">
    <source>
        <dbReference type="EMBL" id="GGI78447.1"/>
    </source>
</evidence>
<reference evidence="2" key="2">
    <citation type="submission" date="2020-09" db="EMBL/GenBank/DDBJ databases">
        <authorList>
            <person name="Sun Q."/>
            <person name="Ohkuma M."/>
        </authorList>
    </citation>
    <scope>NUCLEOTIDE SEQUENCE</scope>
    <source>
        <strain evidence="2">JCM 11219</strain>
    </source>
</reference>
<dbReference type="AlphaFoldDB" id="A0A830E7W9"/>
<name>A0A830E7W9_9CREN</name>
<sequence length="113" mass="12569">MSNPVDLFLSTAKKDRTEGQGGAREQVMAQPQQASASITGHNVLRTLLDEVKKLTKIEKAILAQEMFGTDDVFRQVTVDDWVKLLEERVGSEYATAFKTWVTIISCGGSNEHR</sequence>
<protein>
    <submittedName>
        <fullName evidence="2">Uncharacterized protein</fullName>
    </submittedName>
</protein>
<gene>
    <name evidence="2" type="ORF">GCM10007112_14150</name>
    <name evidence="1" type="ORF">Vsou_23070</name>
</gene>
<evidence type="ECO:0000313" key="1">
    <source>
        <dbReference type="EMBL" id="BDR93214.1"/>
    </source>
</evidence>
<reference evidence="1" key="4">
    <citation type="journal article" date="2023" name="Microbiol. Resour. Announc.">
        <title>Complete Genome Sequence of Vulcanisaeta souniana Strain IC-059, a Hyperthermophilic Archaeon Isolated from Hot Spring Water in Japan.</title>
        <authorList>
            <person name="Kato S."/>
            <person name="Itoh T."/>
            <person name="Wu L."/>
            <person name="Ma J."/>
            <person name="Ohkuma M."/>
        </authorList>
    </citation>
    <scope>NUCLEOTIDE SEQUENCE</scope>
    <source>
        <strain evidence="1">JCM 11219</strain>
    </source>
</reference>
<proteinExistence type="predicted"/>
<dbReference type="Proteomes" id="UP001060771">
    <property type="component" value="Chromosome"/>
</dbReference>
<evidence type="ECO:0000313" key="3">
    <source>
        <dbReference type="Proteomes" id="UP000657075"/>
    </source>
</evidence>
<dbReference type="OrthoDB" id="379348at2157"/>
<organism evidence="2 3">
    <name type="scientific">Vulcanisaeta souniana JCM 11219</name>
    <dbReference type="NCBI Taxonomy" id="1293586"/>
    <lineage>
        <taxon>Archaea</taxon>
        <taxon>Thermoproteota</taxon>
        <taxon>Thermoprotei</taxon>
        <taxon>Thermoproteales</taxon>
        <taxon>Thermoproteaceae</taxon>
        <taxon>Vulcanisaeta</taxon>
    </lineage>
</organism>
<dbReference type="GeneID" id="76207849"/>
<reference evidence="2" key="1">
    <citation type="journal article" date="2014" name="Int. J. Syst. Evol. Microbiol.">
        <title>Complete genome sequence of Corynebacterium casei LMG S-19264T (=DSM 44701T), isolated from a smear-ripened cheese.</title>
        <authorList>
            <consortium name="US DOE Joint Genome Institute (JGI-PGF)"/>
            <person name="Walter F."/>
            <person name="Albersmeier A."/>
            <person name="Kalinowski J."/>
            <person name="Ruckert C."/>
        </authorList>
    </citation>
    <scope>NUCLEOTIDE SEQUENCE</scope>
    <source>
        <strain evidence="2">JCM 11219</strain>
    </source>
</reference>
<dbReference type="Proteomes" id="UP000657075">
    <property type="component" value="Unassembled WGS sequence"/>
</dbReference>
<accession>A0A830E7W9</accession>
<evidence type="ECO:0000313" key="4">
    <source>
        <dbReference type="Proteomes" id="UP001060771"/>
    </source>
</evidence>
<keyword evidence="4" id="KW-1185">Reference proteome</keyword>
<reference evidence="4" key="3">
    <citation type="submission" date="2022-09" db="EMBL/GenBank/DDBJ databases">
        <title>Complete genome sequence of Vulcanisaeta souniana.</title>
        <authorList>
            <person name="Kato S."/>
            <person name="Itoh T."/>
            <person name="Ohkuma M."/>
        </authorList>
    </citation>
    <scope>NUCLEOTIDE SEQUENCE [LARGE SCALE GENOMIC DNA]</scope>
    <source>
        <strain evidence="4">JCM 11219</strain>
    </source>
</reference>